<organism evidence="2 3">
    <name type="scientific">Colletotrichum lupini</name>
    <dbReference type="NCBI Taxonomy" id="145971"/>
    <lineage>
        <taxon>Eukaryota</taxon>
        <taxon>Fungi</taxon>
        <taxon>Dikarya</taxon>
        <taxon>Ascomycota</taxon>
        <taxon>Pezizomycotina</taxon>
        <taxon>Sordariomycetes</taxon>
        <taxon>Hypocreomycetidae</taxon>
        <taxon>Glomerellales</taxon>
        <taxon>Glomerellaceae</taxon>
        <taxon>Colletotrichum</taxon>
        <taxon>Colletotrichum acutatum species complex</taxon>
    </lineage>
</organism>
<proteinExistence type="predicted"/>
<feature type="region of interest" description="Disordered" evidence="1">
    <location>
        <begin position="180"/>
        <end position="208"/>
    </location>
</feature>
<dbReference type="RefSeq" id="XP_049152104.1">
    <property type="nucleotide sequence ID" value="XM_049294957.1"/>
</dbReference>
<gene>
    <name evidence="2" type="ORF">CLUP02_16033</name>
</gene>
<feature type="region of interest" description="Disordered" evidence="1">
    <location>
        <begin position="43"/>
        <end position="83"/>
    </location>
</feature>
<dbReference type="AlphaFoldDB" id="A0A9Q8WNU3"/>
<reference evidence="2" key="1">
    <citation type="journal article" date="2021" name="Mol. Plant Microbe Interact.">
        <title>Complete Genome Sequence of the Plant-Pathogenic Fungus Colletotrichum lupini.</title>
        <authorList>
            <person name="Baroncelli R."/>
            <person name="Pensec F."/>
            <person name="Da Lio D."/>
            <person name="Boufleur T."/>
            <person name="Vicente I."/>
            <person name="Sarrocco S."/>
            <person name="Picot A."/>
            <person name="Baraldi E."/>
            <person name="Sukno S."/>
            <person name="Thon M."/>
            <person name="Le Floch G."/>
        </authorList>
    </citation>
    <scope>NUCLEOTIDE SEQUENCE</scope>
    <source>
        <strain evidence="2">IMI 504893</strain>
    </source>
</reference>
<evidence type="ECO:0000313" key="3">
    <source>
        <dbReference type="Proteomes" id="UP000830671"/>
    </source>
</evidence>
<dbReference type="EMBL" id="CP019481">
    <property type="protein sequence ID" value="UQC90503.1"/>
    <property type="molecule type" value="Genomic_DNA"/>
</dbReference>
<feature type="compositionally biased region" description="Basic residues" evidence="1">
    <location>
        <begin position="65"/>
        <end position="75"/>
    </location>
</feature>
<sequence length="208" mass="23096">MSISTSSSESHQLATSQDSTRRLEASFFSLCARSCQILHVRKFSQNPSPRNSAAGKKKNLDSHGRGRTKSRKKDTRQKSNELSTHNLSFTMTKLFENFREVSIYQYNYNSSKVRARKRTSFSSIPKLVAPPNHPFARSQPNLFLSFFLSSFSPSLSALSNLILKSLLLTDYCSTSPVANSSSFTLSLSTPKPSNTSLTLSIQSLGPQT</sequence>
<dbReference type="KEGG" id="clup:CLUP02_16033"/>
<name>A0A9Q8WNU3_9PEZI</name>
<protein>
    <submittedName>
        <fullName evidence="2">Uncharacterized protein</fullName>
    </submittedName>
</protein>
<evidence type="ECO:0000256" key="1">
    <source>
        <dbReference type="SAM" id="MobiDB-lite"/>
    </source>
</evidence>
<keyword evidence="3" id="KW-1185">Reference proteome</keyword>
<evidence type="ECO:0000313" key="2">
    <source>
        <dbReference type="EMBL" id="UQC90503.1"/>
    </source>
</evidence>
<dbReference type="GeneID" id="73349967"/>
<dbReference type="Proteomes" id="UP000830671">
    <property type="component" value="Chromosome 9"/>
</dbReference>
<accession>A0A9Q8WNU3</accession>